<dbReference type="InterPro" id="IPR036291">
    <property type="entry name" value="NAD(P)-bd_dom_sf"/>
</dbReference>
<keyword evidence="6" id="KW-1185">Reference proteome</keyword>
<dbReference type="AlphaFoldDB" id="A0A401YCT4"/>
<dbReference type="Gene3D" id="1.10.1040.10">
    <property type="entry name" value="N-(1-d-carboxylethyl)-l-norvaline Dehydrogenase, domain 2"/>
    <property type="match status" value="1"/>
</dbReference>
<dbReference type="Pfam" id="PF03446">
    <property type="entry name" value="NAD_binding_2"/>
    <property type="match status" value="1"/>
</dbReference>
<dbReference type="OrthoDB" id="4029976at2"/>
<accession>A0A401YCT4</accession>
<dbReference type="Gene3D" id="3.40.50.720">
    <property type="entry name" value="NAD(P)-binding Rossmann-like Domain"/>
    <property type="match status" value="1"/>
</dbReference>
<dbReference type="Proteomes" id="UP000286931">
    <property type="component" value="Unassembled WGS sequence"/>
</dbReference>
<dbReference type="SUPFAM" id="SSF48179">
    <property type="entry name" value="6-phosphogluconate dehydrogenase C-terminal domain-like"/>
    <property type="match status" value="1"/>
</dbReference>
<dbReference type="InterPro" id="IPR006115">
    <property type="entry name" value="6PGDH_NADP-bd"/>
</dbReference>
<dbReference type="GO" id="GO:0050661">
    <property type="term" value="F:NADP binding"/>
    <property type="evidence" value="ECO:0007669"/>
    <property type="project" value="InterPro"/>
</dbReference>
<dbReference type="PANTHER" id="PTHR43580:SF2">
    <property type="entry name" value="CYTOKINE-LIKE NUCLEAR FACTOR N-PAC"/>
    <property type="match status" value="1"/>
</dbReference>
<dbReference type="InterPro" id="IPR008927">
    <property type="entry name" value="6-PGluconate_DH-like_C_sf"/>
</dbReference>
<dbReference type="InterPro" id="IPR048666">
    <property type="entry name" value="RedAm-like_C"/>
</dbReference>
<dbReference type="GO" id="GO:0031491">
    <property type="term" value="F:nucleosome binding"/>
    <property type="evidence" value="ECO:0007669"/>
    <property type="project" value="TreeGrafter"/>
</dbReference>
<dbReference type="GO" id="GO:0140673">
    <property type="term" value="P:transcription elongation-coupled chromatin remodeling"/>
    <property type="evidence" value="ECO:0007669"/>
    <property type="project" value="TreeGrafter"/>
</dbReference>
<protein>
    <submittedName>
        <fullName evidence="5">Oxidoreductase</fullName>
    </submittedName>
</protein>
<dbReference type="SUPFAM" id="SSF51735">
    <property type="entry name" value="NAD(P)-binding Rossmann-fold domains"/>
    <property type="match status" value="1"/>
</dbReference>
<reference evidence="5 6" key="1">
    <citation type="submission" date="2018-12" db="EMBL/GenBank/DDBJ databases">
        <title>Draft genome sequence of Embleya hyalina NBRC 13850T.</title>
        <authorList>
            <person name="Komaki H."/>
            <person name="Hosoyama A."/>
            <person name="Kimura A."/>
            <person name="Ichikawa N."/>
            <person name="Tamura T."/>
        </authorList>
    </citation>
    <scope>NUCLEOTIDE SEQUENCE [LARGE SCALE GENOMIC DNA]</scope>
    <source>
        <strain evidence="5 6">NBRC 13850</strain>
    </source>
</reference>
<evidence type="ECO:0000313" key="5">
    <source>
        <dbReference type="EMBL" id="GCD92398.1"/>
    </source>
</evidence>
<dbReference type="PANTHER" id="PTHR43580">
    <property type="entry name" value="OXIDOREDUCTASE GLYR1-RELATED"/>
    <property type="match status" value="1"/>
</dbReference>
<gene>
    <name evidence="5" type="ORF">EHYA_00036</name>
</gene>
<sequence>MGTHDVDRTPVTVIGLGHMGRALADTLLREGYPTTVWNRSPAKADDLVARGARLAPSVADAVAAGALVIVCVTDYAAVRELLDPPAGTLSGRTLVNLTTGTSQEARDTAAWAAGHGAEYLDGAILGAPTAIGTPEGVILYSGPPAAFERHEAALRSLGGGTAYLGADQGLSALYDASMLGLMWGILNGFLQGAALLDTAGVSARTFAPVARQGLATVTEWLAGYAAQIDEGNYPVLDASIDTHLAAMEHLVHESESLGVDAAFPRLVRALAGRAVADGHGGSGYAALIEQLRAPAGSRP</sequence>
<dbReference type="GO" id="GO:0000785">
    <property type="term" value="C:chromatin"/>
    <property type="evidence" value="ECO:0007669"/>
    <property type="project" value="TreeGrafter"/>
</dbReference>
<organism evidence="5 6">
    <name type="scientific">Embleya hyalina</name>
    <dbReference type="NCBI Taxonomy" id="516124"/>
    <lineage>
        <taxon>Bacteria</taxon>
        <taxon>Bacillati</taxon>
        <taxon>Actinomycetota</taxon>
        <taxon>Actinomycetes</taxon>
        <taxon>Kitasatosporales</taxon>
        <taxon>Streptomycetaceae</taxon>
        <taxon>Embleya</taxon>
    </lineage>
</organism>
<dbReference type="GO" id="GO:0003677">
    <property type="term" value="F:DNA binding"/>
    <property type="evidence" value="ECO:0007669"/>
    <property type="project" value="TreeGrafter"/>
</dbReference>
<evidence type="ECO:0000259" key="3">
    <source>
        <dbReference type="Pfam" id="PF03446"/>
    </source>
</evidence>
<dbReference type="PIRSF" id="PIRSF000103">
    <property type="entry name" value="HIBADH"/>
    <property type="match status" value="1"/>
</dbReference>
<dbReference type="RefSeq" id="WP_126634774.1">
    <property type="nucleotide sequence ID" value="NZ_BIFH01000013.1"/>
</dbReference>
<feature type="domain" description="6-phosphogluconate dehydrogenase NADP-binding" evidence="3">
    <location>
        <begin position="11"/>
        <end position="165"/>
    </location>
</feature>
<dbReference type="InterPro" id="IPR013328">
    <property type="entry name" value="6PGD_dom2"/>
</dbReference>
<evidence type="ECO:0000256" key="2">
    <source>
        <dbReference type="ARBA" id="ARBA00023002"/>
    </source>
</evidence>
<dbReference type="EMBL" id="BIFH01000013">
    <property type="protein sequence ID" value="GCD92398.1"/>
    <property type="molecule type" value="Genomic_DNA"/>
</dbReference>
<dbReference type="GO" id="GO:0016491">
    <property type="term" value="F:oxidoreductase activity"/>
    <property type="evidence" value="ECO:0007669"/>
    <property type="project" value="UniProtKB-KW"/>
</dbReference>
<evidence type="ECO:0000256" key="1">
    <source>
        <dbReference type="ARBA" id="ARBA00009080"/>
    </source>
</evidence>
<comment type="caution">
    <text evidence="5">The sequence shown here is derived from an EMBL/GenBank/DDBJ whole genome shotgun (WGS) entry which is preliminary data.</text>
</comment>
<keyword evidence="2" id="KW-0560">Oxidoreductase</keyword>
<proteinExistence type="inferred from homology"/>
<evidence type="ECO:0000313" key="6">
    <source>
        <dbReference type="Proteomes" id="UP000286931"/>
    </source>
</evidence>
<dbReference type="InterPro" id="IPR051265">
    <property type="entry name" value="HIBADH-related_NP60_sf"/>
</dbReference>
<comment type="similarity">
    <text evidence="1">Belongs to the HIBADH-related family.</text>
</comment>
<dbReference type="InterPro" id="IPR015815">
    <property type="entry name" value="HIBADH-related"/>
</dbReference>
<feature type="domain" description="NADPH-dependent reductive aminase-like C-terminal" evidence="4">
    <location>
        <begin position="167"/>
        <end position="292"/>
    </location>
</feature>
<name>A0A401YCT4_9ACTN</name>
<evidence type="ECO:0000259" key="4">
    <source>
        <dbReference type="Pfam" id="PF21761"/>
    </source>
</evidence>
<dbReference type="Pfam" id="PF21761">
    <property type="entry name" value="RedAm-like_C"/>
    <property type="match status" value="1"/>
</dbReference>